<dbReference type="InterPro" id="IPR036390">
    <property type="entry name" value="WH_DNA-bd_sf"/>
</dbReference>
<dbReference type="PANTHER" id="PTHR33204:SF18">
    <property type="entry name" value="TRANSCRIPTIONAL REGULATORY PROTEIN"/>
    <property type="match status" value="1"/>
</dbReference>
<dbReference type="HOGENOM" id="CLU_111585_2_1_7"/>
<dbReference type="InterPro" id="IPR036388">
    <property type="entry name" value="WH-like_DNA-bd_sf"/>
</dbReference>
<dbReference type="Gene3D" id="1.10.10.10">
    <property type="entry name" value="Winged helix-like DNA-binding domain superfamily/Winged helix DNA-binding domain"/>
    <property type="match status" value="1"/>
</dbReference>
<proteinExistence type="predicted"/>
<reference evidence="5 6" key="1">
    <citation type="journal article" date="2011" name="Mol. Biol. Evol.">
        <title>Comparative genomic analysis of fruiting body formation in Myxococcales.</title>
        <authorList>
            <person name="Huntley S."/>
            <person name="Hamann N."/>
            <person name="Wegener-Feldbrugge S."/>
            <person name="Treuner-Lange A."/>
            <person name="Kube M."/>
            <person name="Reinhardt R."/>
            <person name="Klages S."/>
            <person name="Muller R."/>
            <person name="Ronning C.M."/>
            <person name="Nierman W.C."/>
            <person name="Sogaard-Andersen L."/>
        </authorList>
    </citation>
    <scope>NUCLEOTIDE SEQUENCE [LARGE SCALE GENOMIC DNA]</scope>
    <source>
        <strain evidence="5 6">DW4/3-1</strain>
    </source>
</reference>
<keyword evidence="3" id="KW-0804">Transcription</keyword>
<gene>
    <name evidence="5" type="ordered locus">STAUR_0240</name>
</gene>
<dbReference type="AlphaFoldDB" id="E3FM45"/>
<dbReference type="SUPFAM" id="SSF46785">
    <property type="entry name" value="Winged helix' DNA-binding domain"/>
    <property type="match status" value="1"/>
</dbReference>
<dbReference type="eggNOG" id="COG1733">
    <property type="taxonomic scope" value="Bacteria"/>
</dbReference>
<accession>E3FM45</accession>
<dbReference type="Proteomes" id="UP000001351">
    <property type="component" value="Chromosome"/>
</dbReference>
<evidence type="ECO:0000256" key="3">
    <source>
        <dbReference type="ARBA" id="ARBA00023163"/>
    </source>
</evidence>
<organism evidence="5 6">
    <name type="scientific">Stigmatella aurantiaca (strain DW4/3-1)</name>
    <dbReference type="NCBI Taxonomy" id="378806"/>
    <lineage>
        <taxon>Bacteria</taxon>
        <taxon>Pseudomonadati</taxon>
        <taxon>Myxococcota</taxon>
        <taxon>Myxococcia</taxon>
        <taxon>Myxococcales</taxon>
        <taxon>Cystobacterineae</taxon>
        <taxon>Archangiaceae</taxon>
        <taxon>Stigmatella</taxon>
    </lineage>
</organism>
<evidence type="ECO:0000313" key="5">
    <source>
        <dbReference type="EMBL" id="ADO68049.1"/>
    </source>
</evidence>
<evidence type="ECO:0000259" key="4">
    <source>
        <dbReference type="PROSITE" id="PS51118"/>
    </source>
</evidence>
<keyword evidence="2" id="KW-0238">DNA-binding</keyword>
<dbReference type="PROSITE" id="PS51118">
    <property type="entry name" value="HTH_HXLR"/>
    <property type="match status" value="1"/>
</dbReference>
<evidence type="ECO:0000256" key="2">
    <source>
        <dbReference type="ARBA" id="ARBA00023125"/>
    </source>
</evidence>
<dbReference type="EMBL" id="CP002271">
    <property type="protein sequence ID" value="ADO68049.1"/>
    <property type="molecule type" value="Genomic_DNA"/>
</dbReference>
<dbReference type="GO" id="GO:0003677">
    <property type="term" value="F:DNA binding"/>
    <property type="evidence" value="ECO:0007669"/>
    <property type="project" value="UniProtKB-KW"/>
</dbReference>
<feature type="domain" description="HTH hxlR-type" evidence="4">
    <location>
        <begin position="33"/>
        <end position="131"/>
    </location>
</feature>
<dbReference type="PANTHER" id="PTHR33204">
    <property type="entry name" value="TRANSCRIPTIONAL REGULATOR, MARR FAMILY"/>
    <property type="match status" value="1"/>
</dbReference>
<protein>
    <submittedName>
        <fullName evidence="5">Transcriptional regulator</fullName>
    </submittedName>
</protein>
<dbReference type="Pfam" id="PF01638">
    <property type="entry name" value="HxlR"/>
    <property type="match status" value="1"/>
</dbReference>
<keyword evidence="1" id="KW-0805">Transcription regulation</keyword>
<dbReference type="KEGG" id="sur:STAUR_0240"/>
<sequence>MMAGKRADEAARQHLVTGLLERMLVKDVFDETCIVNQALVLLADKWALLVLIVLMQGTKRYSELQRQIRGVSPKMLTQTLRSLEENELVARQVFPEVPPRVEYSLTAFGKSLSHPLAALCDWAFEHEPRLRKVYAQARPAP</sequence>
<keyword evidence="6" id="KW-1185">Reference proteome</keyword>
<name>E3FM45_STIAD</name>
<evidence type="ECO:0000256" key="1">
    <source>
        <dbReference type="ARBA" id="ARBA00023015"/>
    </source>
</evidence>
<dbReference type="STRING" id="378806.STAUR_0240"/>
<dbReference type="InterPro" id="IPR002577">
    <property type="entry name" value="HTH_HxlR"/>
</dbReference>
<evidence type="ECO:0000313" key="6">
    <source>
        <dbReference type="Proteomes" id="UP000001351"/>
    </source>
</evidence>